<dbReference type="EMBL" id="OZ004258">
    <property type="protein sequence ID" value="CAK7911086.1"/>
    <property type="molecule type" value="Genomic_DNA"/>
</dbReference>
<proteinExistence type="predicted"/>
<feature type="domain" description="URB1 C-terminal" evidence="3">
    <location>
        <begin position="1468"/>
        <end position="1666"/>
    </location>
</feature>
<feature type="region of interest" description="Disordered" evidence="1">
    <location>
        <begin position="1"/>
        <end position="26"/>
    </location>
</feature>
<gene>
    <name evidence="5" type="primary">URB1</name>
    <name evidence="5" type="ORF">CAAN4_F00826</name>
</gene>
<dbReference type="InterPro" id="IPR032436">
    <property type="entry name" value="URB1_C"/>
</dbReference>
<dbReference type="InterPro" id="IPR021714">
    <property type="entry name" value="URB1_N"/>
</dbReference>
<keyword evidence="6" id="KW-1185">Reference proteome</keyword>
<dbReference type="PANTHER" id="PTHR13500">
    <property type="entry name" value="NUCLEOLAR PRERIBOSOMAL-ASSOCIATED PROTEIN 1"/>
    <property type="match status" value="1"/>
</dbReference>
<sequence length="1744" mass="196361">MSSTSAPSSDNRKQKYMRAPKSGNLDTSTLEKLSKLNEAPQNDATFAETVSFIKSGLASKVLSTWSFYASSNDHAELIQCTVQISKLTQLVNAGSGSYQHGNTDISALTASQLVFLEAKSAIVDFYKEILSSAYLKVIYRALNNIKPSLTNPTLRILTNILNYSSGALVDEFLNNFDMNLSCLPKLALPSTSASNATGNNKKSTPDHLLVRFNFVRFFFALCSNANPFTRKDILTTHHKILNNIWKHMADTDSVPALNQLLDFVEKFVLEESTFKKATKCKILSENFMYKVQLLFGRLDGNEEFSKRVIGFLTTLATDFKNGLCFVNDTPFKARQEGGVPITVNNKTFRINNKLIYTFLTTLKPWESNAQLSLVMSILEVNTELIGPYTNWIVQTGGGYHDPSLTSWWVGHTLLYNNILQLKIQDFEADSEDIISNKPSYETRLLVETICLAPLSKGSITKCLTGDHPLIRQFAAQLLVLQLNKTNELLKHTSTRKQELVESVISNLPDVATIASCLKEANEKNGSKLWKLTLSMVISKMEQLSSTPSASLSKLINSEIDTFLVSSEDGNTSLSGMDLVKLDQFLSIQAAQNEQEFKWWNKTSNNNNSFFTSLIKLCSSPDINESLIYKNFKLLETLTNRTLVFNKDLIVSPIFAILQSSKSNNEQVWNLLDRTISRAITHPYKYLDLSHQKYNDISLFVIILVEQFKFIFKADSTSNDELVDATRWLMRVFRYLAVIGEPQSALKSLIGEYLKGEHEITKFKEIVENEDLLNRAFNFEASEQLGEVESDSFLNYVISTKLPQDSKRIPITKFDIAGLLLKLNILIENESSSSVIIDLMLKLGNYLISALPEDQDLGKYILSNRFVQSYFVTKAELNANSATTSKLLVSNMVNEIFQQLPKIVFEGSNDFNSLVFELFTGSEITLPLQSFVSKFTWVLKDSQIQQLIGNEVKVSNVYLSVSVCKEAIKRGLTVSSELFSQISGGNFADDLIQILESGKVEFITSATLEETINEVLQDTSKHYLLKSFIIAYNDRNIVQYLVKKSAVLNDQSLLTFIGYCISEESKQFDSVTAEFFARVIPIAMEQFESNKSVWNQTISILTSGLENVNESQIERMIDFATKEETKQGFTSGFANFALEVIKKNPESLENGDSALSVWLHKSMLYITKKFAISTKITTKFDSFISSIETIVQYLPSIGLSVWKAAPISIVNAQLEVILTHNQWVSDSKVLQYVNSVLMTGSRNIVQFERLLQIFLNNEFMPLGSLPSEKTFESRFQSSLVIFNLFSMDIQKNSTMLVLNKLIAMYLGSVRAEDLILKSILIRIEAQLAVSWISQVNNWELSEEMSNEELEVVGGDERLILQDKTGLVVNLHKNFIRNSNNGVIREDSTIVPTSLIDYFGKKNASFTNCWKDIQSFQNTNKLFVNQNYQQTVYDPELLMMLIINNEELVKFGEENKPIVDVKKLVEANLLQFIVNCLALPSVSRFSKVILVGVLKTVSDSEYSYKDKNIYRVYVANILNTLRDAETSSEISTLVWYLHGAIVPILSNPGHFLYERAFRYVLSHPKIQAKHIPMYSSISMSLSSDAELGGDDSHFKQVSWILQQFSQGLSNTKDLTLLRFSGAIEWALNLANSPYTNLRVRSLVYRLLYNMQAIDEGSDLLVARFGVLTSLEQQVYMVEQAGASSAPKAQAELASKQLALNIEELAVRLGITVGSNKRIREWTGDDIEGFVKRVHRKTESIDAASSI</sequence>
<name>A0ABP0EE73_9ASCO</name>
<evidence type="ECO:0000259" key="2">
    <source>
        <dbReference type="Pfam" id="PF11707"/>
    </source>
</evidence>
<evidence type="ECO:0000256" key="1">
    <source>
        <dbReference type="SAM" id="MobiDB-lite"/>
    </source>
</evidence>
<dbReference type="Proteomes" id="UP001497600">
    <property type="component" value="Chromosome F"/>
</dbReference>
<protein>
    <submittedName>
        <fullName evidence="5">Nucleolar pre-ribosomal-associated protein 1</fullName>
    </submittedName>
</protein>
<evidence type="ECO:0000313" key="5">
    <source>
        <dbReference type="EMBL" id="CAK7911086.1"/>
    </source>
</evidence>
<evidence type="ECO:0000259" key="4">
    <source>
        <dbReference type="Pfam" id="PF26140"/>
    </source>
</evidence>
<evidence type="ECO:0000259" key="3">
    <source>
        <dbReference type="Pfam" id="PF16201"/>
    </source>
</evidence>
<feature type="domain" description="URB1 N-terminal" evidence="2">
    <location>
        <begin position="59"/>
        <end position="411"/>
    </location>
</feature>
<organism evidence="5 6">
    <name type="scientific">[Candida] anglica</name>
    <dbReference type="NCBI Taxonomy" id="148631"/>
    <lineage>
        <taxon>Eukaryota</taxon>
        <taxon>Fungi</taxon>
        <taxon>Dikarya</taxon>
        <taxon>Ascomycota</taxon>
        <taxon>Saccharomycotina</taxon>
        <taxon>Pichiomycetes</taxon>
        <taxon>Debaryomycetaceae</taxon>
        <taxon>Kurtzmaniella</taxon>
    </lineage>
</organism>
<dbReference type="InterPro" id="IPR059018">
    <property type="entry name" value="HEAT_URB1"/>
</dbReference>
<dbReference type="Pfam" id="PF11707">
    <property type="entry name" value="Npa1"/>
    <property type="match status" value="1"/>
</dbReference>
<dbReference type="Pfam" id="PF26140">
    <property type="entry name" value="HEAT_URB1"/>
    <property type="match status" value="1"/>
</dbReference>
<accession>A0ABP0EE73</accession>
<dbReference type="PANTHER" id="PTHR13500:SF0">
    <property type="entry name" value="NUCLEOLAR PRE-RIBOSOMAL-ASSOCIATED PROTEIN 1"/>
    <property type="match status" value="1"/>
</dbReference>
<evidence type="ECO:0000313" key="6">
    <source>
        <dbReference type="Proteomes" id="UP001497600"/>
    </source>
</evidence>
<feature type="domain" description="URB1 central HEAT repeat" evidence="4">
    <location>
        <begin position="594"/>
        <end position="754"/>
    </location>
</feature>
<dbReference type="Pfam" id="PF16201">
    <property type="entry name" value="NopRA1"/>
    <property type="match status" value="1"/>
</dbReference>
<dbReference type="InterPro" id="IPR039844">
    <property type="entry name" value="URB1"/>
</dbReference>
<reference evidence="5 6" key="1">
    <citation type="submission" date="2024-01" db="EMBL/GenBank/DDBJ databases">
        <authorList>
            <consortium name="Genoscope - CEA"/>
            <person name="William W."/>
        </authorList>
    </citation>
    <scope>NUCLEOTIDE SEQUENCE [LARGE SCALE GENOMIC DNA]</scope>
    <source>
        <strain evidence="5 6">29B2s-10</strain>
    </source>
</reference>